<feature type="region of interest" description="Disordered" evidence="4">
    <location>
        <begin position="1285"/>
        <end position="1315"/>
    </location>
</feature>
<gene>
    <name evidence="7" type="ORF">PAPOLLO_LOCUS10127</name>
</gene>
<evidence type="ECO:0000313" key="7">
    <source>
        <dbReference type="EMBL" id="CAG4980924.1"/>
    </source>
</evidence>
<accession>A0A8S3WTA1</accession>
<reference evidence="7" key="1">
    <citation type="submission" date="2021-04" db="EMBL/GenBank/DDBJ databases">
        <authorList>
            <person name="Tunstrom K."/>
        </authorList>
    </citation>
    <scope>NUCLEOTIDE SEQUENCE</scope>
</reference>
<feature type="region of interest" description="Disordered" evidence="4">
    <location>
        <begin position="1666"/>
        <end position="1685"/>
    </location>
</feature>
<dbReference type="EMBL" id="CAJQZP010000723">
    <property type="protein sequence ID" value="CAG4980924.1"/>
    <property type="molecule type" value="Genomic_DNA"/>
</dbReference>
<evidence type="ECO:0000259" key="6">
    <source>
        <dbReference type="PROSITE" id="PS50184"/>
    </source>
</evidence>
<feature type="signal peptide" evidence="5">
    <location>
        <begin position="1"/>
        <end position="22"/>
    </location>
</feature>
<comment type="caution">
    <text evidence="7">The sequence shown here is derived from an EMBL/GenBank/DDBJ whole genome shotgun (WGS) entry which is preliminary data.</text>
</comment>
<keyword evidence="8" id="KW-1185">Reference proteome</keyword>
<keyword evidence="3 5" id="KW-0732">Signal</keyword>
<dbReference type="OrthoDB" id="10068079at2759"/>
<name>A0A8S3WTA1_PARAO</name>
<feature type="compositionally biased region" description="Basic and acidic residues" evidence="4">
    <location>
        <begin position="2439"/>
        <end position="2452"/>
    </location>
</feature>
<feature type="compositionally biased region" description="Polar residues" evidence="4">
    <location>
        <begin position="1069"/>
        <end position="1088"/>
    </location>
</feature>
<feature type="region of interest" description="Disordered" evidence="4">
    <location>
        <begin position="320"/>
        <end position="346"/>
    </location>
</feature>
<proteinExistence type="predicted"/>
<feature type="compositionally biased region" description="Basic and acidic residues" evidence="4">
    <location>
        <begin position="1760"/>
        <end position="1769"/>
    </location>
</feature>
<feature type="compositionally biased region" description="Polar residues" evidence="4">
    <location>
        <begin position="2661"/>
        <end position="2674"/>
    </location>
</feature>
<feature type="compositionally biased region" description="Polar residues" evidence="4">
    <location>
        <begin position="1667"/>
        <end position="1676"/>
    </location>
</feature>
<feature type="compositionally biased region" description="Polar residues" evidence="4">
    <location>
        <begin position="1853"/>
        <end position="1870"/>
    </location>
</feature>
<dbReference type="InterPro" id="IPR052424">
    <property type="entry name" value="Kielin_Chordin-BMP_Reg"/>
</dbReference>
<feature type="region of interest" description="Disordered" evidence="4">
    <location>
        <begin position="1841"/>
        <end position="1870"/>
    </location>
</feature>
<keyword evidence="2" id="KW-0964">Secreted</keyword>
<evidence type="ECO:0000256" key="4">
    <source>
        <dbReference type="SAM" id="MobiDB-lite"/>
    </source>
</evidence>
<feature type="region of interest" description="Disordered" evidence="4">
    <location>
        <begin position="2428"/>
        <end position="2453"/>
    </location>
</feature>
<protein>
    <submittedName>
        <fullName evidence="7">(apollo) hypothetical protein</fullName>
    </submittedName>
</protein>
<feature type="region of interest" description="Disordered" evidence="4">
    <location>
        <begin position="479"/>
        <end position="503"/>
    </location>
</feature>
<dbReference type="GO" id="GO:0005576">
    <property type="term" value="C:extracellular region"/>
    <property type="evidence" value="ECO:0007669"/>
    <property type="project" value="UniProtKB-SubCell"/>
</dbReference>
<evidence type="ECO:0000256" key="3">
    <source>
        <dbReference type="ARBA" id="ARBA00022729"/>
    </source>
</evidence>
<evidence type="ECO:0000256" key="1">
    <source>
        <dbReference type="ARBA" id="ARBA00004613"/>
    </source>
</evidence>
<feature type="region of interest" description="Disordered" evidence="4">
    <location>
        <begin position="1061"/>
        <end position="1090"/>
    </location>
</feature>
<dbReference type="PROSITE" id="PS51257">
    <property type="entry name" value="PROKAR_LIPOPROTEIN"/>
    <property type="match status" value="1"/>
</dbReference>
<evidence type="ECO:0000313" key="8">
    <source>
        <dbReference type="Proteomes" id="UP000691718"/>
    </source>
</evidence>
<organism evidence="7 8">
    <name type="scientific">Parnassius apollo</name>
    <name type="common">Apollo butterfly</name>
    <name type="synonym">Papilio apollo</name>
    <dbReference type="NCBI Taxonomy" id="110799"/>
    <lineage>
        <taxon>Eukaryota</taxon>
        <taxon>Metazoa</taxon>
        <taxon>Ecdysozoa</taxon>
        <taxon>Arthropoda</taxon>
        <taxon>Hexapoda</taxon>
        <taxon>Insecta</taxon>
        <taxon>Pterygota</taxon>
        <taxon>Neoptera</taxon>
        <taxon>Endopterygota</taxon>
        <taxon>Lepidoptera</taxon>
        <taxon>Glossata</taxon>
        <taxon>Ditrysia</taxon>
        <taxon>Papilionoidea</taxon>
        <taxon>Papilionidae</taxon>
        <taxon>Parnassiinae</taxon>
        <taxon>Parnassini</taxon>
        <taxon>Parnassius</taxon>
        <taxon>Parnassius</taxon>
    </lineage>
</organism>
<dbReference type="InterPro" id="IPR001007">
    <property type="entry name" value="VWF_dom"/>
</dbReference>
<feature type="region of interest" description="Disordered" evidence="4">
    <location>
        <begin position="414"/>
        <end position="458"/>
    </location>
</feature>
<feature type="region of interest" description="Disordered" evidence="4">
    <location>
        <begin position="1745"/>
        <end position="1770"/>
    </location>
</feature>
<feature type="region of interest" description="Disordered" evidence="4">
    <location>
        <begin position="2252"/>
        <end position="2273"/>
    </location>
</feature>
<sequence>MDRRRAAGALLALAACIACSSAAPMASNHTALDMYEGTKEGCYYNFQHYGEGDRIMTNEPCLNCTCHNRMLMCYLRVCPFTKAIGQDCTVEKRADQCCPIVTCPDVPVDLLTSTSTSSPAEYGATGIGKQDKYGCSINGRYFPEGSKVPPTPNKPCEHCYCIRNMTTCVMQECTLHVDGCIPIYHKDVCCPVRYSCDHPEDEIPLLDDMTTTVRPTPGFLLTTTTLEPVTQASQDCVHDDQIFADGALLKTEKACEHCYCMKGDIVCVVQGCGTPMENEGKNCTSLPPRHGQCCPDTYICESNELATDHITELTTSEIFETTSSTPPRRGGVEGSGYRIEPDEPYTDMPIFDVTETEGSGEDQSVIAFDESETVTTGSQTPDLTDEMFLTTAKMPEAKPFTSTIEPYIEQTSIPILSSEHKKPEISGAEQTTLYESKTATESSKQDTSVEDGQVTDSENKEMKTTIIIRDEKVNYIATESSKPDISAEEEQATDSQNKKMETPISTQDEKITEDLSITTKSTSDYVSSSLSDSFISKDDQYIITTEPTLRKDDFDVITEVTTQKELKEITTEKEYYGQKGSTNDDHETIIDTTTSPQNNYHKLETAGAHDIENSFQTEQTTTKISLDISTKPGSDKDFKESTNEYISFSTIKSDFDETTSINSIENEIEEDLSVLVSHGRIPGEGDCLLNGITYKNNTTVPSTNKCQTSCRCVSSIVKCDPIICSPPPEYENIMSNCQPVYDQAESCCPTYICDQSKETILPEVHSQMSGTDNPRPAIANECNGNECKETVDKQTPPSKQHEPCTSENCVDVVREKQPDCGENGCENAEKDPILPIKHTEACANGKCDQATAIKPCESGDCVTQNGNTADVQSVTTDEKSCENGICTTDISLENQVDDVEKECENGNCRRKGTSEVAMKLPSTYNTENTLIDSITESLVSKDTTTNIKEFSSAIDSEFTTTKPDTKTDSVLEQETDNYDTSSQKIDITMQEITTKYPEHLSDITELDLKIELENFTSMKPKVEIITEEAVEQVSTSQNAISEKEYLTTPSSHILPEPALAEANAESDQKQANTSADENTTLNEQSKTPSLEYHLTTISDLIETPKLPTTSTLEYTISDHEKDLSLTETQNEITTPQNRDTDSQITETYDTKPLVKQDEKDKEYYDKDVTTTNVLLFDSEYTTETSVSKNEYTEPNLSEKMSTKLPESNEYVDKTTDGTLIYTTKNIVELVETTKQPIDNIDTQTEGKTSTEVSSVLTTPIHREGTTENNEEQELPHHVSTEQTVEYTMEEKSTTTTPEIQKYKTKEQQATETPESYLTKEITSATKETNAEEYFTELPITTTKETENDLMESLNGRGTELPVSVDVDEKQSELSPSHETDLYITTSGIEPGSEETQTEILKPIDKESTSQNTLDENISTSMPERFETETAKIVTDIPTLIITEPVKTDTGLSVVSQEKDNNEGISTVIMFDKITTQIPEIFEHHLFDKKIDEVNEIEPIHEITTKPDLFSTEQVEGQANIQIDSESHTHGLTTQRLHIIQTDKDMQTTQYKEYNTPVYETDFSTPKTYPKVEDNIQIYTEKSIDITKQAEQQGSDEVYNTITPTEISDVLMLTTSKKDLSISATTMLPETSSENTQHTLVLKEEEEVTESSTPQVTEGVSIKVSPLETFNKSTTPPDSEDKTTKLQLAEESVTDVPEITTKGILKIEDVEKTTPHITDITFSHDVINKVEEDIYSKVTTMSNAPITDKPTPGYSEIVTQDDSKSPDSYDTKATTDISEMLSSHMVTESEIIDDLHITVINEQEEKTTKVPANDQQIFTEATEIITEDNDLTLQDKDNTTVVSDLSIPPKSELSESQVYKASEAPSTQNNIKTAEIPNLSSDEQHTITEESEQTSLTTPVASIQLEDNINKIEETTVKVITELPEKATETEDNEQVKDILVATEKLEYDTEKISASPADEYIEKVTETSGQAYTGGIIAESPGKTTEFAGKDIIYSTVAPQQEVTVFKEIVTEVNDVHETLATITPDIKITEGMHLVESETEGASGLSKFDKEIFTEIPPQGGTEKLATPTLETSTKQLPESLTVNNEERSTPAGEAATVIVYTELPQLVTDNIRDSENIHKDQKLTEVPENTATTPSKLPEDIEKEKEVTNIHYQDKTTETPEKYTFESTTLISEHHDVAITTEKSFNVPDESSSYIETTTDNKNDRLSEEKYATSFTEIPETLLSKPADIDKNKISIETLLIDSTTKSPVSFPDTSITKTTESAVGEDKNDLSENFMPNTSFEFTNVTGKPDQGKTVTAVPDLHATQHSVSDVPDVATESIWTAKYETTPKTDLDEITSDEDKVKVSTSSEDKISTDTTEKYTKSSEETFTEIHKDSLVTDHDIFTTEKSKITDEPFTHENYAAFTTTTESPKTHLEELETKLSAFSSTESHLSGSTEELHTSDGDIDITKAPEGNQYSTESYAIDTHISPEQTIDQETIRTESPATLITSSDGSQDSHVEAINLPKETNITELDLSTKSNVGVSVEITTESNVLETKPIDETSKLPEYPKETSKPKYEYAESTPYFVELEEHTHKSIQETEATPEVYHEEKTSTLSSEVQFTVKEQIEITTSKQIIIDQEKVTEDLINETELSTKADQEKTTPGTDLGGLDIFHSTSAEQSIPTERVTTPTKHTPIPYNEETSTYIPIVATTIYNKQETPKYDERVTTISEKEKENSKVTNKPHDFETTLHETSAPEKEEFIPAVSKFTTIKITEDVTTLSPIQFDNVTKLDEKPIEAVQSTPHPELPKPSFNEVLPTDDLLPTDEDNNFPPTGTSGYGQEPDYIEEDQAFGPGTCRYGGKAYISAQQIPRDDPCDFCFCFRSDIICLQQSCPPPIHGCHEEPIQGFCCPRYECPVSMATTLNVTTTTTTTTTTLPPHFLPHAYKGAAQRRGCQIKGHTYKVGEVVRASSGPCLHCTCGGDGQMKCDPKACTPEPMLRQMIAAAVSAKRRR</sequence>
<feature type="chain" id="PRO_5035792893" evidence="5">
    <location>
        <begin position="23"/>
        <end position="2993"/>
    </location>
</feature>
<feature type="region of interest" description="Disordered" evidence="4">
    <location>
        <begin position="2661"/>
        <end position="2681"/>
    </location>
</feature>
<dbReference type="Proteomes" id="UP000691718">
    <property type="component" value="Unassembled WGS sequence"/>
</dbReference>
<evidence type="ECO:0000256" key="2">
    <source>
        <dbReference type="ARBA" id="ARBA00022525"/>
    </source>
</evidence>
<evidence type="ECO:0000256" key="5">
    <source>
        <dbReference type="SAM" id="SignalP"/>
    </source>
</evidence>
<feature type="domain" description="VWFC" evidence="6">
    <location>
        <begin position="234"/>
        <end position="301"/>
    </location>
</feature>
<dbReference type="PROSITE" id="PS50184">
    <property type="entry name" value="VWFC_2"/>
    <property type="match status" value="1"/>
</dbReference>
<feature type="compositionally biased region" description="Polar residues" evidence="4">
    <location>
        <begin position="2428"/>
        <end position="2438"/>
    </location>
</feature>
<dbReference type="PANTHER" id="PTHR46698:SF3">
    <property type="entry name" value="TENECTIN ISOFORM 1-RELATED"/>
    <property type="match status" value="1"/>
</dbReference>
<dbReference type="PANTHER" id="PTHR46698">
    <property type="entry name" value="CROSSVEINLESS 2"/>
    <property type="match status" value="1"/>
</dbReference>
<dbReference type="SMART" id="SM00214">
    <property type="entry name" value="VWC"/>
    <property type="match status" value="4"/>
</dbReference>
<feature type="compositionally biased region" description="Polar residues" evidence="4">
    <location>
        <begin position="428"/>
        <end position="446"/>
    </location>
</feature>
<feature type="compositionally biased region" description="Polar residues" evidence="4">
    <location>
        <begin position="2252"/>
        <end position="2264"/>
    </location>
</feature>
<comment type="subcellular location">
    <subcellularLocation>
        <location evidence="1">Secreted</location>
    </subcellularLocation>
</comment>